<protein>
    <recommendedName>
        <fullName evidence="2">RING-type E3 ubiquitin transferase</fullName>
        <ecNumber evidence="2">2.3.2.27</ecNumber>
    </recommendedName>
</protein>
<keyword evidence="3" id="KW-0808">Transferase</keyword>
<dbReference type="SMART" id="SM00184">
    <property type="entry name" value="RING"/>
    <property type="match status" value="1"/>
</dbReference>
<evidence type="ECO:0000256" key="8">
    <source>
        <dbReference type="ARBA" id="ARBA00023163"/>
    </source>
</evidence>
<dbReference type="InterPro" id="IPR001841">
    <property type="entry name" value="Znf_RING"/>
</dbReference>
<reference evidence="12 14" key="1">
    <citation type="journal article" date="2015" name="Proc. Natl. Acad. Sci. U.S.A.">
        <title>The resurrection genome of Boea hygrometrica: A blueprint for survival of dehydration.</title>
        <authorList>
            <person name="Xiao L."/>
            <person name="Yang G."/>
            <person name="Zhang L."/>
            <person name="Yang X."/>
            <person name="Zhao S."/>
            <person name="Ji Z."/>
            <person name="Zhou Q."/>
            <person name="Hu M."/>
            <person name="Wang Y."/>
            <person name="Chen M."/>
            <person name="Xu Y."/>
            <person name="Jin H."/>
            <person name="Xiao X."/>
            <person name="Hu G."/>
            <person name="Bao F."/>
            <person name="Hu Y."/>
            <person name="Wan P."/>
            <person name="Li L."/>
            <person name="Deng X."/>
            <person name="Kuang T."/>
            <person name="Xiang C."/>
            <person name="Zhu J.K."/>
            <person name="Oliver M.J."/>
            <person name="He Y."/>
        </authorList>
    </citation>
    <scope>NUCLEOTIDE SEQUENCE [LARGE SCALE GENOMIC DNA]</scope>
    <source>
        <strain evidence="14">cv. XS01</strain>
    </source>
</reference>
<keyword evidence="8" id="KW-0804">Transcription</keyword>
<evidence type="ECO:0000256" key="4">
    <source>
        <dbReference type="ARBA" id="ARBA00022723"/>
    </source>
</evidence>
<dbReference type="EC" id="2.3.2.27" evidence="2"/>
<keyword evidence="6" id="KW-0862">Zinc</keyword>
<keyword evidence="5 9" id="KW-0863">Zinc-finger</keyword>
<sequence>MHPRGRNSIVKRISGAVVGKSCPICLCQVEIRSAVVLRCMHAYCVGCISRWSELNRRCPLCNARFSSWFCKINVHNNTFSEQRLLPLGSGDTVYSAYRDRRDGLLRRQRAEFFQRQRLIRNSRQQSSLSRNKQLPNRRSFGRANDEGVDVTVMHERIKQWRASIYEKQLWAVPPSTKSSLMQRIWESTDAKEMMLRRIEPWIRRELQAVLKDPDPTVIVHVVTSLFISTYKKKSDNFRGQVGDESDCLSPLRPFLQEHADLFWHELRCFAESSFSMEAYDKVVEYE</sequence>
<keyword evidence="7" id="KW-0805">Transcription regulation</keyword>
<comment type="catalytic activity">
    <reaction evidence="1">
        <text>S-ubiquitinyl-[E2 ubiquitin-conjugating enzyme]-L-cysteine + [acceptor protein]-L-lysine = [E2 ubiquitin-conjugating enzyme]-L-cysteine + N(6)-ubiquitinyl-[acceptor protein]-L-lysine.</text>
        <dbReference type="EC" id="2.3.2.27"/>
    </reaction>
</comment>
<dbReference type="GO" id="GO:0061630">
    <property type="term" value="F:ubiquitin protein ligase activity"/>
    <property type="evidence" value="ECO:0007669"/>
    <property type="project" value="UniProtKB-EC"/>
</dbReference>
<dbReference type="InterPro" id="IPR017907">
    <property type="entry name" value="Znf_RING_CS"/>
</dbReference>
<dbReference type="Gene3D" id="3.30.40.10">
    <property type="entry name" value="Zinc/RING finger domain, C3HC4 (zinc finger)"/>
    <property type="match status" value="1"/>
</dbReference>
<keyword evidence="14" id="KW-1185">Reference proteome</keyword>
<dbReference type="PROSITE" id="PS00518">
    <property type="entry name" value="ZF_RING_1"/>
    <property type="match status" value="1"/>
</dbReference>
<evidence type="ECO:0000313" key="12">
    <source>
        <dbReference type="EMBL" id="KZV18916.1"/>
    </source>
</evidence>
<evidence type="ECO:0000256" key="1">
    <source>
        <dbReference type="ARBA" id="ARBA00000900"/>
    </source>
</evidence>
<evidence type="ECO:0000259" key="11">
    <source>
        <dbReference type="PROSITE" id="PS50089"/>
    </source>
</evidence>
<evidence type="ECO:0000313" key="14">
    <source>
        <dbReference type="Proteomes" id="UP000250235"/>
    </source>
</evidence>
<gene>
    <name evidence="12" type="ORF">F511_17822</name>
    <name evidence="13" type="ORF">F511_21893</name>
</gene>
<dbReference type="OrthoDB" id="5600418at2759"/>
<feature type="region of interest" description="Disordered" evidence="10">
    <location>
        <begin position="122"/>
        <end position="142"/>
    </location>
</feature>
<dbReference type="PROSITE" id="PS50089">
    <property type="entry name" value="ZF_RING_2"/>
    <property type="match status" value="1"/>
</dbReference>
<feature type="domain" description="RING-type" evidence="11">
    <location>
        <begin position="22"/>
        <end position="62"/>
    </location>
</feature>
<evidence type="ECO:0000256" key="7">
    <source>
        <dbReference type="ARBA" id="ARBA00023015"/>
    </source>
</evidence>
<evidence type="ECO:0000256" key="2">
    <source>
        <dbReference type="ARBA" id="ARBA00012483"/>
    </source>
</evidence>
<dbReference type="PANTHER" id="PTHR46077:SF1">
    <property type="entry name" value="TOP1 BINDING ARGININE_SERINE RICH PROTEIN, E3 UBIQUITIN LIGASE"/>
    <property type="match status" value="1"/>
</dbReference>
<dbReference type="PANTHER" id="PTHR46077">
    <property type="entry name" value="E3 UBIQUITIN-PROTEIN LIGASE TOPORS"/>
    <property type="match status" value="1"/>
</dbReference>
<evidence type="ECO:0000256" key="5">
    <source>
        <dbReference type="ARBA" id="ARBA00022771"/>
    </source>
</evidence>
<organism evidence="12 14">
    <name type="scientific">Dorcoceras hygrometricum</name>
    <dbReference type="NCBI Taxonomy" id="472368"/>
    <lineage>
        <taxon>Eukaryota</taxon>
        <taxon>Viridiplantae</taxon>
        <taxon>Streptophyta</taxon>
        <taxon>Embryophyta</taxon>
        <taxon>Tracheophyta</taxon>
        <taxon>Spermatophyta</taxon>
        <taxon>Magnoliopsida</taxon>
        <taxon>eudicotyledons</taxon>
        <taxon>Gunneridae</taxon>
        <taxon>Pentapetalae</taxon>
        <taxon>asterids</taxon>
        <taxon>lamiids</taxon>
        <taxon>Lamiales</taxon>
        <taxon>Gesneriaceae</taxon>
        <taxon>Didymocarpoideae</taxon>
        <taxon>Trichosporeae</taxon>
        <taxon>Loxocarpinae</taxon>
        <taxon>Dorcoceras</taxon>
    </lineage>
</organism>
<dbReference type="GO" id="GO:0000209">
    <property type="term" value="P:protein polyubiquitination"/>
    <property type="evidence" value="ECO:0007669"/>
    <property type="project" value="TreeGrafter"/>
</dbReference>
<dbReference type="Proteomes" id="UP000250235">
    <property type="component" value="Unassembled WGS sequence"/>
</dbReference>
<evidence type="ECO:0000256" key="3">
    <source>
        <dbReference type="ARBA" id="ARBA00022679"/>
    </source>
</evidence>
<dbReference type="Pfam" id="PF13639">
    <property type="entry name" value="zf-RING_2"/>
    <property type="match status" value="1"/>
</dbReference>
<feature type="compositionally biased region" description="Low complexity" evidence="10">
    <location>
        <begin position="122"/>
        <end position="134"/>
    </location>
</feature>
<name>A0A2Z7AIH1_9LAMI</name>
<dbReference type="GO" id="GO:0008270">
    <property type="term" value="F:zinc ion binding"/>
    <property type="evidence" value="ECO:0007669"/>
    <property type="project" value="UniProtKB-KW"/>
</dbReference>
<evidence type="ECO:0000313" key="13">
    <source>
        <dbReference type="EMBL" id="KZV36544.1"/>
    </source>
</evidence>
<dbReference type="EMBL" id="KV017181">
    <property type="protein sequence ID" value="KZV18916.1"/>
    <property type="molecule type" value="Genomic_DNA"/>
</dbReference>
<accession>A0A2Z7AIH1</accession>
<dbReference type="SUPFAM" id="SSF57850">
    <property type="entry name" value="RING/U-box"/>
    <property type="match status" value="1"/>
</dbReference>
<evidence type="ECO:0000256" key="9">
    <source>
        <dbReference type="PROSITE-ProRule" id="PRU00175"/>
    </source>
</evidence>
<keyword evidence="4" id="KW-0479">Metal-binding</keyword>
<dbReference type="InterPro" id="IPR013083">
    <property type="entry name" value="Znf_RING/FYVE/PHD"/>
</dbReference>
<evidence type="ECO:0000256" key="10">
    <source>
        <dbReference type="SAM" id="MobiDB-lite"/>
    </source>
</evidence>
<reference evidence="12" key="2">
    <citation type="submission" date="2016-02" db="EMBL/GenBank/DDBJ databases">
        <authorList>
            <person name="Alioto T."/>
            <person name="Alioto T."/>
        </authorList>
    </citation>
    <scope>NUCLEOTIDE SEQUENCE</scope>
</reference>
<evidence type="ECO:0000256" key="6">
    <source>
        <dbReference type="ARBA" id="ARBA00022833"/>
    </source>
</evidence>
<dbReference type="GO" id="GO:0006513">
    <property type="term" value="P:protein monoubiquitination"/>
    <property type="evidence" value="ECO:0007669"/>
    <property type="project" value="TreeGrafter"/>
</dbReference>
<proteinExistence type="predicted"/>
<dbReference type="AlphaFoldDB" id="A0A2Z7AIH1"/>
<dbReference type="EMBL" id="KV003622">
    <property type="protein sequence ID" value="KZV36544.1"/>
    <property type="molecule type" value="Genomic_DNA"/>
</dbReference>